<protein>
    <submittedName>
        <fullName evidence="2">HAD family hydrolase</fullName>
    </submittedName>
</protein>
<dbReference type="PANTHER" id="PTHR43316">
    <property type="entry name" value="HYDROLASE, HALOACID DELAHOGENASE-RELATED"/>
    <property type="match status" value="1"/>
</dbReference>
<dbReference type="PRINTS" id="PR00413">
    <property type="entry name" value="HADHALOGNASE"/>
</dbReference>
<comment type="caution">
    <text evidence="2">The sequence shown here is derived from an EMBL/GenBank/DDBJ whole genome shotgun (WGS) entry which is preliminary data.</text>
</comment>
<reference evidence="2" key="1">
    <citation type="submission" date="2020-03" db="EMBL/GenBank/DDBJ databases">
        <title>Draft sequencing of Paenibacilllus sp. S3N08.</title>
        <authorList>
            <person name="Kim D.-U."/>
        </authorList>
    </citation>
    <scope>NUCLEOTIDE SEQUENCE</scope>
    <source>
        <strain evidence="2">S3N08</strain>
    </source>
</reference>
<dbReference type="RefSeq" id="WP_166152137.1">
    <property type="nucleotide sequence ID" value="NZ_JAAOIW010000006.1"/>
</dbReference>
<gene>
    <name evidence="2" type="ORF">G9U52_18620</name>
</gene>
<dbReference type="GO" id="GO:0016787">
    <property type="term" value="F:hydrolase activity"/>
    <property type="evidence" value="ECO:0007669"/>
    <property type="project" value="UniProtKB-KW"/>
</dbReference>
<organism evidence="2 3">
    <name type="scientific">Paenibacillus agricola</name>
    <dbReference type="NCBI Taxonomy" id="2716264"/>
    <lineage>
        <taxon>Bacteria</taxon>
        <taxon>Bacillati</taxon>
        <taxon>Bacillota</taxon>
        <taxon>Bacilli</taxon>
        <taxon>Bacillales</taxon>
        <taxon>Paenibacillaceae</taxon>
        <taxon>Paenibacillus</taxon>
    </lineage>
</organism>
<dbReference type="InterPro" id="IPR051540">
    <property type="entry name" value="S-2-haloacid_dehalogenase"/>
</dbReference>
<dbReference type="InterPro" id="IPR036412">
    <property type="entry name" value="HAD-like_sf"/>
</dbReference>
<proteinExistence type="predicted"/>
<dbReference type="SUPFAM" id="SSF56784">
    <property type="entry name" value="HAD-like"/>
    <property type="match status" value="1"/>
</dbReference>
<dbReference type="Gene3D" id="3.40.50.1000">
    <property type="entry name" value="HAD superfamily/HAD-like"/>
    <property type="match status" value="1"/>
</dbReference>
<dbReference type="SFLD" id="SFLDS00003">
    <property type="entry name" value="Haloacid_Dehalogenase"/>
    <property type="match status" value="1"/>
</dbReference>
<dbReference type="EMBL" id="JAAOIW010000006">
    <property type="protein sequence ID" value="NHN31854.1"/>
    <property type="molecule type" value="Genomic_DNA"/>
</dbReference>
<dbReference type="Pfam" id="PF13419">
    <property type="entry name" value="HAD_2"/>
    <property type="match status" value="1"/>
</dbReference>
<dbReference type="SFLD" id="SFLDG01129">
    <property type="entry name" value="C1.5:_HAD__Beta-PGM__Phosphata"/>
    <property type="match status" value="1"/>
</dbReference>
<name>A0ABX0JCB8_9BACL</name>
<dbReference type="PANTHER" id="PTHR43316:SF9">
    <property type="entry name" value="ACID DEHALOGENASE, PUTATIVE (AFU_ORTHOLOGUE AFUA_6G14460)-RELATED"/>
    <property type="match status" value="1"/>
</dbReference>
<dbReference type="NCBIfam" id="TIGR01549">
    <property type="entry name" value="HAD-SF-IA-v1"/>
    <property type="match status" value="1"/>
</dbReference>
<dbReference type="InterPro" id="IPR041492">
    <property type="entry name" value="HAD_2"/>
</dbReference>
<evidence type="ECO:0000313" key="2">
    <source>
        <dbReference type="EMBL" id="NHN31854.1"/>
    </source>
</evidence>
<evidence type="ECO:0000256" key="1">
    <source>
        <dbReference type="ARBA" id="ARBA00022801"/>
    </source>
</evidence>
<dbReference type="InterPro" id="IPR023214">
    <property type="entry name" value="HAD_sf"/>
</dbReference>
<sequence>MMKAIILDCYGTLVSTGNGSITATEQILQRNRIQFDAHEFYRQWKYIHHTLCATVPFRLEADAFLIGLKKLYETHNIEGNAEQDVKLMLQTLGRREAFPEVHEVIAELSTRFQLVIGSNSDHEPLLADLSRNTIHIPTVFSSESLCAYKPNIEFFAKMLAQLSLQPEEVYYVGDSQIDDILGSNKLGVESIWINRKKETLFDGIPKPKFECKDLTGLLSIRT</sequence>
<keyword evidence="1 2" id="KW-0378">Hydrolase</keyword>
<accession>A0ABX0JCB8</accession>
<keyword evidence="3" id="KW-1185">Reference proteome</keyword>
<dbReference type="Gene3D" id="1.10.150.750">
    <property type="match status" value="1"/>
</dbReference>
<evidence type="ECO:0000313" key="3">
    <source>
        <dbReference type="Proteomes" id="UP001165962"/>
    </source>
</evidence>
<dbReference type="InterPro" id="IPR006439">
    <property type="entry name" value="HAD-SF_hydro_IA"/>
</dbReference>
<dbReference type="Proteomes" id="UP001165962">
    <property type="component" value="Unassembled WGS sequence"/>
</dbReference>